<gene>
    <name evidence="1" type="ORF">HBO38_15550</name>
    <name evidence="2" type="ORF">HBO38_23850</name>
    <name evidence="3" type="ORF">HBO38_37145</name>
</gene>
<dbReference type="EMBL" id="JAAQWG010000039">
    <property type="protein sequence ID" value="NMY11444.1"/>
    <property type="molecule type" value="Genomic_DNA"/>
</dbReference>
<proteinExistence type="predicted"/>
<evidence type="ECO:0000313" key="1">
    <source>
        <dbReference type="EMBL" id="NMY09847.1"/>
    </source>
</evidence>
<dbReference type="Proteomes" id="UP000537729">
    <property type="component" value="Unassembled WGS sequence"/>
</dbReference>
<dbReference type="EMBL" id="JAAQWG010000020">
    <property type="protein sequence ID" value="NMY09847.1"/>
    <property type="molecule type" value="Genomic_DNA"/>
</dbReference>
<comment type="caution">
    <text evidence="2">The sequence shown here is derived from an EMBL/GenBank/DDBJ whole genome shotgun (WGS) entry which is preliminary data.</text>
</comment>
<accession>A0A7Y1A932</accession>
<evidence type="ECO:0000313" key="2">
    <source>
        <dbReference type="EMBL" id="NMY11444.1"/>
    </source>
</evidence>
<feature type="non-terminal residue" evidence="2">
    <location>
        <position position="24"/>
    </location>
</feature>
<dbReference type="AlphaFoldDB" id="A0A7Y1A932"/>
<protein>
    <submittedName>
        <fullName evidence="2">Helix-turn-helix domain-containing protein</fullName>
    </submittedName>
</protein>
<dbReference type="EMBL" id="JAAQWG010000172">
    <property type="protein sequence ID" value="NMY13916.1"/>
    <property type="molecule type" value="Genomic_DNA"/>
</dbReference>
<reference evidence="2 4" key="1">
    <citation type="journal article" date="2020" name="Front. Microbiol.">
        <title>Genetic Organization of the aprX-lipA2 Operon Affects the Proteolytic Potential of Pseudomonas Species in Milk.</title>
        <authorList>
            <person name="Maier C."/>
            <person name="Huptas C."/>
            <person name="von Neubeck M."/>
            <person name="Scherer S."/>
            <person name="Wenning M."/>
            <person name="Lucking G."/>
        </authorList>
    </citation>
    <scope>NUCLEOTIDE SEQUENCE [LARGE SCALE GENOMIC DNA]</scope>
    <source>
        <strain evidence="2 4">DSM 16272</strain>
    </source>
</reference>
<evidence type="ECO:0000313" key="4">
    <source>
        <dbReference type="Proteomes" id="UP000537729"/>
    </source>
</evidence>
<evidence type="ECO:0000313" key="3">
    <source>
        <dbReference type="EMBL" id="NMY13916.1"/>
    </source>
</evidence>
<name>A0A7Y1A932_PSEVE</name>
<sequence length="24" mass="2677">MSYHELSIPERATLQLGLAQGFSQ</sequence>
<organism evidence="2 4">
    <name type="scientific">Pseudomonas veronii</name>
    <dbReference type="NCBI Taxonomy" id="76761"/>
    <lineage>
        <taxon>Bacteria</taxon>
        <taxon>Pseudomonadati</taxon>
        <taxon>Pseudomonadota</taxon>
        <taxon>Gammaproteobacteria</taxon>
        <taxon>Pseudomonadales</taxon>
        <taxon>Pseudomonadaceae</taxon>
        <taxon>Pseudomonas</taxon>
    </lineage>
</organism>